<comment type="caution">
    <text evidence="1">The sequence shown here is derived from an EMBL/GenBank/DDBJ whole genome shotgun (WGS) entry which is preliminary data.</text>
</comment>
<dbReference type="EMBL" id="JTHE02000003">
    <property type="protein sequence ID" value="NEV69493.1"/>
    <property type="molecule type" value="Genomic_DNA"/>
</dbReference>
<reference evidence="1" key="1">
    <citation type="submission" date="2014-11" db="EMBL/GenBank/DDBJ databases">
        <authorList>
            <person name="Malar M.C."/>
            <person name="Sen D."/>
            <person name="Tripathy S."/>
        </authorList>
    </citation>
    <scope>NUCLEOTIDE SEQUENCE</scope>
    <source>
        <strain evidence="1">BDU141951</strain>
    </source>
</reference>
<gene>
    <name evidence="1" type="ORF">QQ91_020565</name>
</gene>
<reference evidence="1" key="2">
    <citation type="journal article" date="2015" name="Genome Announc.">
        <title>Draft Genome Sequence of Filamentous Marine Cyanobacterium Lyngbya confervoides Strain BDU141951.</title>
        <authorList>
            <person name="Chandrababunaidu M.M."/>
            <person name="Sen D."/>
            <person name="Tripathy S."/>
        </authorList>
    </citation>
    <scope>NUCLEOTIDE SEQUENCE</scope>
    <source>
        <strain evidence="1">BDU141951</strain>
    </source>
</reference>
<reference evidence="1" key="3">
    <citation type="submission" date="2020-02" db="EMBL/GenBank/DDBJ databases">
        <authorList>
            <person name="Sarangi A.N."/>
            <person name="Ghosh S."/>
            <person name="Mukherjee M."/>
            <person name="Tripathy S."/>
        </authorList>
    </citation>
    <scope>NUCLEOTIDE SEQUENCE</scope>
    <source>
        <strain evidence="1">BDU141951</strain>
    </source>
</reference>
<organism evidence="1">
    <name type="scientific">Lyngbya confervoides BDU141951</name>
    <dbReference type="NCBI Taxonomy" id="1574623"/>
    <lineage>
        <taxon>Bacteria</taxon>
        <taxon>Bacillati</taxon>
        <taxon>Cyanobacteriota</taxon>
        <taxon>Cyanophyceae</taxon>
        <taxon>Oscillatoriophycideae</taxon>
        <taxon>Oscillatoriales</taxon>
        <taxon>Microcoleaceae</taxon>
        <taxon>Lyngbya</taxon>
    </lineage>
</organism>
<name>A0A0C1YA02_9CYAN</name>
<protein>
    <submittedName>
        <fullName evidence="1">Uncharacterized protein</fullName>
    </submittedName>
</protein>
<evidence type="ECO:0000313" key="1">
    <source>
        <dbReference type="EMBL" id="NEV69493.1"/>
    </source>
</evidence>
<dbReference type="AlphaFoldDB" id="A0A0C1YA02"/>
<accession>A0A0C1YA02</accession>
<sequence length="74" mass="8473">MTLQDIENQALQLSERDRWQLVHSILESLRQNTTPDSQAHSILETLNAIYSQEPSEVDPALAQAQFAALPREEW</sequence>
<proteinExistence type="predicted"/>